<dbReference type="PANTHER" id="PTHR36440:SF1">
    <property type="entry name" value="PUTATIVE (AFU_ORTHOLOGUE AFUA_8G07350)-RELATED"/>
    <property type="match status" value="1"/>
</dbReference>
<gene>
    <name evidence="2" type="ORF">ACH49Z_14395</name>
</gene>
<evidence type="ECO:0000259" key="1">
    <source>
        <dbReference type="Pfam" id="PF07883"/>
    </source>
</evidence>
<evidence type="ECO:0000313" key="3">
    <source>
        <dbReference type="Proteomes" id="UP001611494"/>
    </source>
</evidence>
<evidence type="ECO:0000313" key="2">
    <source>
        <dbReference type="EMBL" id="MFI2231031.1"/>
    </source>
</evidence>
<sequence>MPHRTPDVLVVPAETAEIVDLPHGGAFHLLADAVDTGGALGANRLALGAGADGAAPHYHARSTELFYVLAGTAEFSLDGTSTTARAGSLVVVPPGVPHAFGAAPGSPVDLLIVLTPGVQRFEYFRQLGRIQHGRADFDSLLPEQQRYDVQFLPATTWRQASSAPA</sequence>
<keyword evidence="3" id="KW-1185">Reference proteome</keyword>
<comment type="caution">
    <text evidence="2">The sequence shown here is derived from an EMBL/GenBank/DDBJ whole genome shotgun (WGS) entry which is preliminary data.</text>
</comment>
<dbReference type="InterPro" id="IPR053146">
    <property type="entry name" value="QDO-like"/>
</dbReference>
<accession>A0ABW7W078</accession>
<feature type="domain" description="Cupin type-2" evidence="1">
    <location>
        <begin position="47"/>
        <end position="113"/>
    </location>
</feature>
<organism evidence="2 3">
    <name type="scientific">Nocardia testacea</name>
    <dbReference type="NCBI Taxonomy" id="248551"/>
    <lineage>
        <taxon>Bacteria</taxon>
        <taxon>Bacillati</taxon>
        <taxon>Actinomycetota</taxon>
        <taxon>Actinomycetes</taxon>
        <taxon>Mycobacteriales</taxon>
        <taxon>Nocardiaceae</taxon>
        <taxon>Nocardia</taxon>
    </lineage>
</organism>
<dbReference type="InterPro" id="IPR014710">
    <property type="entry name" value="RmlC-like_jellyroll"/>
</dbReference>
<dbReference type="InterPro" id="IPR011051">
    <property type="entry name" value="RmlC_Cupin_sf"/>
</dbReference>
<proteinExistence type="predicted"/>
<name>A0ABW7W078_9NOCA</name>
<dbReference type="Proteomes" id="UP001611494">
    <property type="component" value="Unassembled WGS sequence"/>
</dbReference>
<dbReference type="RefSeq" id="WP_397062349.1">
    <property type="nucleotide sequence ID" value="NZ_JBIRYL010000002.1"/>
</dbReference>
<dbReference type="EMBL" id="JBIRYL010000002">
    <property type="protein sequence ID" value="MFI2231031.1"/>
    <property type="molecule type" value="Genomic_DNA"/>
</dbReference>
<dbReference type="PANTHER" id="PTHR36440">
    <property type="entry name" value="PUTATIVE (AFU_ORTHOLOGUE AFUA_8G07350)-RELATED"/>
    <property type="match status" value="1"/>
</dbReference>
<reference evidence="2 3" key="1">
    <citation type="submission" date="2024-10" db="EMBL/GenBank/DDBJ databases">
        <title>The Natural Products Discovery Center: Release of the First 8490 Sequenced Strains for Exploring Actinobacteria Biosynthetic Diversity.</title>
        <authorList>
            <person name="Kalkreuter E."/>
            <person name="Kautsar S.A."/>
            <person name="Yang D."/>
            <person name="Bader C.D."/>
            <person name="Teijaro C.N."/>
            <person name="Fluegel L."/>
            <person name="Davis C.M."/>
            <person name="Simpson J.R."/>
            <person name="Lauterbach L."/>
            <person name="Steele A.D."/>
            <person name="Gui C."/>
            <person name="Meng S."/>
            <person name="Li G."/>
            <person name="Viehrig K."/>
            <person name="Ye F."/>
            <person name="Su P."/>
            <person name="Kiefer A.F."/>
            <person name="Nichols A."/>
            <person name="Cepeda A.J."/>
            <person name="Yan W."/>
            <person name="Fan B."/>
            <person name="Jiang Y."/>
            <person name="Adhikari A."/>
            <person name="Zheng C.-J."/>
            <person name="Schuster L."/>
            <person name="Cowan T.M."/>
            <person name="Smanski M.J."/>
            <person name="Chevrette M.G."/>
            <person name="De Carvalho L.P.S."/>
            <person name="Shen B."/>
        </authorList>
    </citation>
    <scope>NUCLEOTIDE SEQUENCE [LARGE SCALE GENOMIC DNA]</scope>
    <source>
        <strain evidence="2 3">NPDC019377</strain>
    </source>
</reference>
<dbReference type="SUPFAM" id="SSF51182">
    <property type="entry name" value="RmlC-like cupins"/>
    <property type="match status" value="1"/>
</dbReference>
<dbReference type="InterPro" id="IPR013096">
    <property type="entry name" value="Cupin_2"/>
</dbReference>
<protein>
    <submittedName>
        <fullName evidence="2">Cupin domain-containing protein</fullName>
    </submittedName>
</protein>
<dbReference type="Gene3D" id="2.60.120.10">
    <property type="entry name" value="Jelly Rolls"/>
    <property type="match status" value="1"/>
</dbReference>
<dbReference type="Pfam" id="PF07883">
    <property type="entry name" value="Cupin_2"/>
    <property type="match status" value="1"/>
</dbReference>